<dbReference type="EMBL" id="BNCO01000076">
    <property type="protein sequence ID" value="GIL65503.1"/>
    <property type="molecule type" value="Genomic_DNA"/>
</dbReference>
<dbReference type="Proteomes" id="UP000747399">
    <property type="component" value="Unassembled WGS sequence"/>
</dbReference>
<comment type="caution">
    <text evidence="5">The sequence shown here is derived from an EMBL/GenBank/DDBJ whole genome shotgun (WGS) entry which is preliminary data.</text>
</comment>
<name>A0A8J4BPW4_9CHLO</name>
<evidence type="ECO:0000256" key="1">
    <source>
        <dbReference type="ARBA" id="ARBA00007469"/>
    </source>
</evidence>
<proteinExistence type="inferred from homology"/>
<gene>
    <name evidence="5" type="ORF">Vafri_19284</name>
</gene>
<dbReference type="Pfam" id="PF00445">
    <property type="entry name" value="Ribonuclease_T2"/>
    <property type="match status" value="1"/>
</dbReference>
<dbReference type="GO" id="GO:0006401">
    <property type="term" value="P:RNA catabolic process"/>
    <property type="evidence" value="ECO:0007669"/>
    <property type="project" value="TreeGrafter"/>
</dbReference>
<feature type="signal peptide" evidence="4">
    <location>
        <begin position="1"/>
        <end position="20"/>
    </location>
</feature>
<dbReference type="GO" id="GO:0003723">
    <property type="term" value="F:RNA binding"/>
    <property type="evidence" value="ECO:0007669"/>
    <property type="project" value="InterPro"/>
</dbReference>
<comment type="similarity">
    <text evidence="1 3">Belongs to the RNase T2 family.</text>
</comment>
<keyword evidence="6" id="KW-1185">Reference proteome</keyword>
<dbReference type="InterPro" id="IPR001568">
    <property type="entry name" value="RNase_T2-like"/>
</dbReference>
<dbReference type="PANTHER" id="PTHR11240:SF22">
    <property type="entry name" value="RIBONUCLEASE T2"/>
    <property type="match status" value="1"/>
</dbReference>
<keyword evidence="4" id="KW-0732">Signal</keyword>
<dbReference type="InterPro" id="IPR033697">
    <property type="entry name" value="Ribonuclease_T2_eukaryotic"/>
</dbReference>
<dbReference type="InterPro" id="IPR018188">
    <property type="entry name" value="RNase_T2_His_AS_1"/>
</dbReference>
<dbReference type="SUPFAM" id="SSF55895">
    <property type="entry name" value="Ribonuclease Rh-like"/>
    <property type="match status" value="1"/>
</dbReference>
<evidence type="ECO:0000313" key="5">
    <source>
        <dbReference type="EMBL" id="GIL65503.1"/>
    </source>
</evidence>
<dbReference type="PROSITE" id="PS00530">
    <property type="entry name" value="RNASE_T2_1"/>
    <property type="match status" value="1"/>
</dbReference>
<protein>
    <submittedName>
        <fullName evidence="5">Uncharacterized protein</fullName>
    </submittedName>
</protein>
<dbReference type="InterPro" id="IPR036430">
    <property type="entry name" value="RNase_T2-like_sf"/>
</dbReference>
<keyword evidence="2" id="KW-1015">Disulfide bond</keyword>
<organism evidence="5 6">
    <name type="scientific">Volvox africanus</name>
    <dbReference type="NCBI Taxonomy" id="51714"/>
    <lineage>
        <taxon>Eukaryota</taxon>
        <taxon>Viridiplantae</taxon>
        <taxon>Chlorophyta</taxon>
        <taxon>core chlorophytes</taxon>
        <taxon>Chlorophyceae</taxon>
        <taxon>CS clade</taxon>
        <taxon>Chlamydomonadales</taxon>
        <taxon>Volvocaceae</taxon>
        <taxon>Volvox</taxon>
    </lineage>
</organism>
<dbReference type="GO" id="GO:0033897">
    <property type="term" value="F:ribonuclease T2 activity"/>
    <property type="evidence" value="ECO:0007669"/>
    <property type="project" value="InterPro"/>
</dbReference>
<evidence type="ECO:0000313" key="6">
    <source>
        <dbReference type="Proteomes" id="UP000747399"/>
    </source>
</evidence>
<evidence type="ECO:0000256" key="4">
    <source>
        <dbReference type="SAM" id="SignalP"/>
    </source>
</evidence>
<dbReference type="Gene3D" id="3.90.730.10">
    <property type="entry name" value="Ribonuclease T2-like"/>
    <property type="match status" value="1"/>
</dbReference>
<dbReference type="AlphaFoldDB" id="A0A8J4BPW4"/>
<accession>A0A8J4BPW4</accession>
<reference evidence="5" key="1">
    <citation type="journal article" date="2021" name="Proc. Natl. Acad. Sci. U.S.A.">
        <title>Three genomes in the algal genus Volvox reveal the fate of a haploid sex-determining region after a transition to homothallism.</title>
        <authorList>
            <person name="Yamamoto K."/>
            <person name="Hamaji T."/>
            <person name="Kawai-Toyooka H."/>
            <person name="Matsuzaki R."/>
            <person name="Takahashi F."/>
            <person name="Nishimura Y."/>
            <person name="Kawachi M."/>
            <person name="Noguchi H."/>
            <person name="Minakuchi Y."/>
            <person name="Umen J.G."/>
            <person name="Toyoda A."/>
            <person name="Nozaki H."/>
        </authorList>
    </citation>
    <scope>NUCLEOTIDE SEQUENCE</scope>
    <source>
        <strain evidence="5">NIES-3780</strain>
    </source>
</reference>
<dbReference type="GO" id="GO:0005576">
    <property type="term" value="C:extracellular region"/>
    <property type="evidence" value="ECO:0007669"/>
    <property type="project" value="TreeGrafter"/>
</dbReference>
<dbReference type="PANTHER" id="PTHR11240">
    <property type="entry name" value="RIBONUCLEASE T2"/>
    <property type="match status" value="1"/>
</dbReference>
<dbReference type="CDD" id="cd01061">
    <property type="entry name" value="RNase_T2_euk"/>
    <property type="match status" value="1"/>
</dbReference>
<evidence type="ECO:0000256" key="3">
    <source>
        <dbReference type="RuleBase" id="RU004328"/>
    </source>
</evidence>
<sequence>MDSCWTALVLASLLCISSDARLLSSTSVYGRTSAAGVADRDEARDFDYFIFVRKWPGSFCAKHACPLIFNHWFHFTIHGLWPNYNDGTWPQFCGKDYSSYEDQIRDLLDELRSEWPNAYKFEEQYWYHQWSKHGTCAPDVFPTERSYFQNVLNLHRRYDLTAALGQAGILPSTETVYRTKDVVNAIYNAYGVRPLVHCYDGELTEIWLCLDKKLRSFDCDASHERNDCQKVKIPSFGKTHRPEGQELDVQ</sequence>
<evidence type="ECO:0000256" key="2">
    <source>
        <dbReference type="ARBA" id="ARBA00023157"/>
    </source>
</evidence>
<feature type="chain" id="PRO_5035185758" evidence="4">
    <location>
        <begin position="21"/>
        <end position="250"/>
    </location>
</feature>